<evidence type="ECO:0000256" key="3">
    <source>
        <dbReference type="ARBA" id="ARBA00006906"/>
    </source>
</evidence>
<keyword evidence="10" id="KW-1185">Reference proteome</keyword>
<evidence type="ECO:0000256" key="6">
    <source>
        <dbReference type="ARBA" id="ARBA00023239"/>
    </source>
</evidence>
<dbReference type="CDD" id="cd00452">
    <property type="entry name" value="KDPG_aldolase"/>
    <property type="match status" value="1"/>
</dbReference>
<dbReference type="SUPFAM" id="SSF51569">
    <property type="entry name" value="Aldolase"/>
    <property type="match status" value="1"/>
</dbReference>
<organism evidence="9 10">
    <name type="scientific">Atopomonas hussainii</name>
    <dbReference type="NCBI Taxonomy" id="1429083"/>
    <lineage>
        <taxon>Bacteria</taxon>
        <taxon>Pseudomonadati</taxon>
        <taxon>Pseudomonadota</taxon>
        <taxon>Gammaproteobacteria</taxon>
        <taxon>Pseudomonadales</taxon>
        <taxon>Pseudomonadaceae</taxon>
        <taxon>Atopomonas</taxon>
    </lineage>
</organism>
<dbReference type="PANTHER" id="PTHR30246">
    <property type="entry name" value="2-KETO-3-DEOXY-6-PHOSPHOGLUCONATE ALDOLASE"/>
    <property type="match status" value="1"/>
</dbReference>
<evidence type="ECO:0000256" key="4">
    <source>
        <dbReference type="ARBA" id="ARBA00011233"/>
    </source>
</evidence>
<dbReference type="AlphaFoldDB" id="A0A1H7JSN6"/>
<dbReference type="InterPro" id="IPR000887">
    <property type="entry name" value="Aldlse_KDPG_KHG"/>
</dbReference>
<dbReference type="Proteomes" id="UP000185766">
    <property type="component" value="Unassembled WGS sequence"/>
</dbReference>
<comment type="similarity">
    <text evidence="3">Belongs to the KHG/KDPG aldolase family.</text>
</comment>
<gene>
    <name evidence="9" type="ORF">SAMN05216214_10521</name>
</gene>
<evidence type="ECO:0000256" key="2">
    <source>
        <dbReference type="ARBA" id="ARBA00004736"/>
    </source>
</evidence>
<evidence type="ECO:0000256" key="7">
    <source>
        <dbReference type="ARBA" id="ARBA00023270"/>
    </source>
</evidence>
<dbReference type="OrthoDB" id="9805177at2"/>
<evidence type="ECO:0000256" key="1">
    <source>
        <dbReference type="ARBA" id="ARBA00000654"/>
    </source>
</evidence>
<dbReference type="RefSeq" id="WP_071870701.1">
    <property type="nucleotide sequence ID" value="NZ_FOAS01000005.1"/>
</dbReference>
<evidence type="ECO:0000256" key="5">
    <source>
        <dbReference type="ARBA" id="ARBA00013063"/>
    </source>
</evidence>
<dbReference type="PANTHER" id="PTHR30246:SF1">
    <property type="entry name" value="2-DEHYDRO-3-DEOXY-6-PHOSPHOGALACTONATE ALDOLASE-RELATED"/>
    <property type="match status" value="1"/>
</dbReference>
<comment type="subunit">
    <text evidence="4">Homotrimer.</text>
</comment>
<comment type="pathway">
    <text evidence="2">Carbohydrate acid metabolism; 2-dehydro-3-deoxy-D-gluconate degradation; D-glyceraldehyde 3-phosphate and pyruvate from 2-dehydro-3-deoxy-D-gluconate: step 2/2.</text>
</comment>
<dbReference type="EMBL" id="FOAS01000005">
    <property type="protein sequence ID" value="SEK77000.1"/>
    <property type="molecule type" value="Genomic_DNA"/>
</dbReference>
<proteinExistence type="inferred from homology"/>
<evidence type="ECO:0000256" key="8">
    <source>
        <dbReference type="ARBA" id="ARBA00023277"/>
    </source>
</evidence>
<dbReference type="EC" id="4.1.2.14" evidence="5"/>
<evidence type="ECO:0000313" key="9">
    <source>
        <dbReference type="EMBL" id="SEK77000.1"/>
    </source>
</evidence>
<name>A0A1H7JSN6_9GAMM</name>
<dbReference type="NCBIfam" id="TIGR01182">
    <property type="entry name" value="eda"/>
    <property type="match status" value="1"/>
</dbReference>
<dbReference type="InterPro" id="IPR031338">
    <property type="entry name" value="KDPG/KHG_AS_2"/>
</dbReference>
<keyword evidence="8" id="KW-0119">Carbohydrate metabolism</keyword>
<reference evidence="9 10" key="1">
    <citation type="submission" date="2016-10" db="EMBL/GenBank/DDBJ databases">
        <authorList>
            <person name="de Groot N.N."/>
        </authorList>
    </citation>
    <scope>NUCLEOTIDE SEQUENCE [LARGE SCALE GENOMIC DNA]</scope>
    <source>
        <strain evidence="9 10">JCM 19513</strain>
    </source>
</reference>
<dbReference type="STRING" id="1429083.GCA_001885685_01406"/>
<accession>A0A1H7JSN6</accession>
<dbReference type="Gene3D" id="3.20.20.70">
    <property type="entry name" value="Aldolase class I"/>
    <property type="match status" value="1"/>
</dbReference>
<dbReference type="InterPro" id="IPR031337">
    <property type="entry name" value="KDPG/KHG_AS_1"/>
</dbReference>
<dbReference type="GO" id="GO:0008675">
    <property type="term" value="F:2-dehydro-3-deoxy-phosphogluconate aldolase activity"/>
    <property type="evidence" value="ECO:0007669"/>
    <property type="project" value="UniProtKB-EC"/>
</dbReference>
<dbReference type="Pfam" id="PF01081">
    <property type="entry name" value="Aldolase"/>
    <property type="match status" value="1"/>
</dbReference>
<dbReference type="InterPro" id="IPR013785">
    <property type="entry name" value="Aldolase_TIM"/>
</dbReference>
<keyword evidence="7" id="KW-0704">Schiff base</keyword>
<protein>
    <recommendedName>
        <fullName evidence="5">2-dehydro-3-deoxy-phosphogluconate aldolase</fullName>
        <ecNumber evidence="5">4.1.2.14</ecNumber>
    </recommendedName>
</protein>
<evidence type="ECO:0000313" key="10">
    <source>
        <dbReference type="Proteomes" id="UP000185766"/>
    </source>
</evidence>
<sequence>MSLADNTARLDEICNAARIMPVIVIQRESDILPLADALAAGGLRTLEITLRSELGLTAIALLRKERPELCVGAGTVLNVEMYRAAEEAGAQFIVTPGCTEALLQHGLNSKAALLPGISTASELMQGYALGYRRFKLFPAEVVGGQSALKAFAGPFRDVKFCPTGGVKPDNAKAYLSLPNVMCIGGTWMLPDAEIAAGNWAEVQRLSRGALSALD</sequence>
<dbReference type="PROSITE" id="PS00160">
    <property type="entry name" value="ALDOLASE_KDPG_KHG_2"/>
    <property type="match status" value="1"/>
</dbReference>
<dbReference type="PROSITE" id="PS00159">
    <property type="entry name" value="ALDOLASE_KDPG_KHG_1"/>
    <property type="match status" value="1"/>
</dbReference>
<dbReference type="NCBIfam" id="NF004325">
    <property type="entry name" value="PRK05718.1"/>
    <property type="match status" value="1"/>
</dbReference>
<comment type="catalytic activity">
    <reaction evidence="1">
        <text>2-dehydro-3-deoxy-6-phospho-D-gluconate = D-glyceraldehyde 3-phosphate + pyruvate</text>
        <dbReference type="Rhea" id="RHEA:17089"/>
        <dbReference type="ChEBI" id="CHEBI:15361"/>
        <dbReference type="ChEBI" id="CHEBI:57569"/>
        <dbReference type="ChEBI" id="CHEBI:59776"/>
        <dbReference type="EC" id="4.1.2.14"/>
    </reaction>
</comment>
<keyword evidence="6" id="KW-0456">Lyase</keyword>